<dbReference type="Gene3D" id="2.20.110.10">
    <property type="entry name" value="Histone H3 K4-specific methyltransferase SET7/9 N-terminal domain"/>
    <property type="match status" value="2"/>
</dbReference>
<protein>
    <submittedName>
        <fullName evidence="2">Putative phosphatidylinositol-4-phosphate 5-kinase</fullName>
    </submittedName>
</protein>
<dbReference type="InterPro" id="IPR003409">
    <property type="entry name" value="MORN"/>
</dbReference>
<dbReference type="SMART" id="SM00698">
    <property type="entry name" value="MORN"/>
    <property type="match status" value="3"/>
</dbReference>
<dbReference type="GO" id="GO:0005829">
    <property type="term" value="C:cytosol"/>
    <property type="evidence" value="ECO:0007669"/>
    <property type="project" value="TreeGrafter"/>
</dbReference>
<dbReference type="PANTHER" id="PTHR43215:SF14">
    <property type="entry name" value="RADIAL SPOKE HEAD 1 HOMOLOG"/>
    <property type="match status" value="1"/>
</dbReference>
<organism evidence="2 3">
    <name type="scientific">Microscilla marina ATCC 23134</name>
    <dbReference type="NCBI Taxonomy" id="313606"/>
    <lineage>
        <taxon>Bacteria</taxon>
        <taxon>Pseudomonadati</taxon>
        <taxon>Bacteroidota</taxon>
        <taxon>Cytophagia</taxon>
        <taxon>Cytophagales</taxon>
        <taxon>Microscillaceae</taxon>
        <taxon>Microscilla</taxon>
    </lineage>
</organism>
<evidence type="ECO:0000256" key="1">
    <source>
        <dbReference type="ARBA" id="ARBA00022737"/>
    </source>
</evidence>
<dbReference type="eggNOG" id="COG4642">
    <property type="taxonomic scope" value="Bacteria"/>
</dbReference>
<dbReference type="GO" id="GO:0016301">
    <property type="term" value="F:kinase activity"/>
    <property type="evidence" value="ECO:0007669"/>
    <property type="project" value="UniProtKB-KW"/>
</dbReference>
<keyword evidence="2" id="KW-0808">Transferase</keyword>
<dbReference type="EMBL" id="AAWS01000051">
    <property type="protein sequence ID" value="EAY25270.1"/>
    <property type="molecule type" value="Genomic_DNA"/>
</dbReference>
<keyword evidence="1" id="KW-0677">Repeat</keyword>
<evidence type="ECO:0000313" key="2">
    <source>
        <dbReference type="EMBL" id="EAY25270.1"/>
    </source>
</evidence>
<keyword evidence="2" id="KW-0418">Kinase</keyword>
<accession>A1ZWD0</accession>
<sequence>MAASITSALLLFFRAQGLKQKLSTALKVKKHHQENAKKPPYLDRYLAVDTLIAQKKYREAWLNYEKILADMPKNLKLTRSIQLRMRNLVELEKMKGVLFSHETHDSLQDMSLKVRQTDSLAKQVTSNEQQNSNQLDSLRFALEKASVFAQNLRTQLKDKLSSDYVTFTNKKGTKVYYVGSVKAKKANGQGVGLYSNGKRYEGNWKDNLHHGYGILYWPDGEYYDGDFQSGQRNGKGSYHWPSGDKFVGEWKNDKRNGPGIFYKKNGKIVAKGIWKDNKFIKK</sequence>
<comment type="caution">
    <text evidence="2">The sequence shown here is derived from an EMBL/GenBank/DDBJ whole genome shotgun (WGS) entry which is preliminary data.</text>
</comment>
<dbReference type="Proteomes" id="UP000004095">
    <property type="component" value="Unassembled WGS sequence"/>
</dbReference>
<dbReference type="AlphaFoldDB" id="A1ZWD0"/>
<keyword evidence="3" id="KW-1185">Reference proteome</keyword>
<proteinExistence type="predicted"/>
<dbReference type="SUPFAM" id="SSF82185">
    <property type="entry name" value="Histone H3 K4-specific methyltransferase SET7/9 N-terminal domain"/>
    <property type="match status" value="1"/>
</dbReference>
<evidence type="ECO:0000313" key="3">
    <source>
        <dbReference type="Proteomes" id="UP000004095"/>
    </source>
</evidence>
<gene>
    <name evidence="2" type="ORF">M23134_02740</name>
</gene>
<dbReference type="PANTHER" id="PTHR43215">
    <property type="entry name" value="RADIAL SPOKE HEAD 1 HOMOLOG"/>
    <property type="match status" value="1"/>
</dbReference>
<name>A1ZWD0_MICM2</name>
<dbReference type="Pfam" id="PF02493">
    <property type="entry name" value="MORN"/>
    <property type="match status" value="4"/>
</dbReference>
<reference evidence="2 3" key="1">
    <citation type="submission" date="2007-01" db="EMBL/GenBank/DDBJ databases">
        <authorList>
            <person name="Haygood M."/>
            <person name="Podell S."/>
            <person name="Anderson C."/>
            <person name="Hopkinson B."/>
            <person name="Roe K."/>
            <person name="Barbeau K."/>
            <person name="Gaasterland T."/>
            <person name="Ferriera S."/>
            <person name="Johnson J."/>
            <person name="Kravitz S."/>
            <person name="Beeson K."/>
            <person name="Sutton G."/>
            <person name="Rogers Y.-H."/>
            <person name="Friedman R."/>
            <person name="Frazier M."/>
            <person name="Venter J.C."/>
        </authorList>
    </citation>
    <scope>NUCLEOTIDE SEQUENCE [LARGE SCALE GENOMIC DNA]</scope>
    <source>
        <strain evidence="2 3">ATCC 23134</strain>
    </source>
</reference>